<name>A0AAD9ZIE7_9ROSI</name>
<evidence type="ECO:0000313" key="1">
    <source>
        <dbReference type="EMBL" id="KAK3182741.1"/>
    </source>
</evidence>
<evidence type="ECO:0000313" key="2">
    <source>
        <dbReference type="Proteomes" id="UP001281410"/>
    </source>
</evidence>
<sequence length="90" mass="10138">MMNADEVAKLCEALTLKENEGPLQSLQVNLKEDGVKRLGHRLVGKLLSSKLVNIDVFTMLIPKIWLTVEEVETEFRTKRGLSERGKMGRG</sequence>
<protein>
    <submittedName>
        <fullName evidence="1">Uncharacterized protein</fullName>
    </submittedName>
</protein>
<organism evidence="1 2">
    <name type="scientific">Dipteronia sinensis</name>
    <dbReference type="NCBI Taxonomy" id="43782"/>
    <lineage>
        <taxon>Eukaryota</taxon>
        <taxon>Viridiplantae</taxon>
        <taxon>Streptophyta</taxon>
        <taxon>Embryophyta</taxon>
        <taxon>Tracheophyta</taxon>
        <taxon>Spermatophyta</taxon>
        <taxon>Magnoliopsida</taxon>
        <taxon>eudicotyledons</taxon>
        <taxon>Gunneridae</taxon>
        <taxon>Pentapetalae</taxon>
        <taxon>rosids</taxon>
        <taxon>malvids</taxon>
        <taxon>Sapindales</taxon>
        <taxon>Sapindaceae</taxon>
        <taxon>Hippocastanoideae</taxon>
        <taxon>Acereae</taxon>
        <taxon>Dipteronia</taxon>
    </lineage>
</organism>
<dbReference type="AlphaFoldDB" id="A0AAD9ZIE7"/>
<dbReference type="Proteomes" id="UP001281410">
    <property type="component" value="Unassembled WGS sequence"/>
</dbReference>
<reference evidence="1" key="1">
    <citation type="journal article" date="2023" name="Plant J.">
        <title>Genome sequences and population genomics provide insights into the demographic history, inbreeding, and mutation load of two 'living fossil' tree species of Dipteronia.</title>
        <authorList>
            <person name="Feng Y."/>
            <person name="Comes H.P."/>
            <person name="Chen J."/>
            <person name="Zhu S."/>
            <person name="Lu R."/>
            <person name="Zhang X."/>
            <person name="Li P."/>
            <person name="Qiu J."/>
            <person name="Olsen K.M."/>
            <person name="Qiu Y."/>
        </authorList>
    </citation>
    <scope>NUCLEOTIDE SEQUENCE</scope>
    <source>
        <strain evidence="1">NBL</strain>
    </source>
</reference>
<gene>
    <name evidence="1" type="ORF">Dsin_030027</name>
</gene>
<proteinExistence type="predicted"/>
<comment type="caution">
    <text evidence="1">The sequence shown here is derived from an EMBL/GenBank/DDBJ whole genome shotgun (WGS) entry which is preliminary data.</text>
</comment>
<accession>A0AAD9ZIE7</accession>
<keyword evidence="2" id="KW-1185">Reference proteome</keyword>
<dbReference type="EMBL" id="JANJYJ010000010">
    <property type="protein sequence ID" value="KAK3182741.1"/>
    <property type="molecule type" value="Genomic_DNA"/>
</dbReference>